<name>A0A7J3MXA1_9CREN</name>
<evidence type="ECO:0000313" key="2">
    <source>
        <dbReference type="EMBL" id="HGT98183.1"/>
    </source>
</evidence>
<evidence type="ECO:0000313" key="1">
    <source>
        <dbReference type="EMBL" id="HFQ78343.1"/>
    </source>
</evidence>
<accession>A0A7J3MXA1</accession>
<dbReference type="AlphaFoldDB" id="A0A7J3MXA1"/>
<comment type="caution">
    <text evidence="2">The sequence shown here is derived from an EMBL/GenBank/DDBJ whole genome shotgun (WGS) entry which is preliminary data.</text>
</comment>
<sequence length="79" mass="9308">MQQEKQKIRIVNVRKIMGRKNIKNKLYTYEYYTLSLNLYIPKDVVEKYGNEFVVIKDEEKNVISVMPRKVAEAQGVKVG</sequence>
<protein>
    <submittedName>
        <fullName evidence="2">Uncharacterized protein</fullName>
    </submittedName>
</protein>
<gene>
    <name evidence="1" type="ORF">ENT99_01390</name>
    <name evidence="2" type="ORF">ENU64_01970</name>
</gene>
<organism evidence="2">
    <name type="scientific">Ignisphaera aggregans</name>
    <dbReference type="NCBI Taxonomy" id="334771"/>
    <lineage>
        <taxon>Archaea</taxon>
        <taxon>Thermoproteota</taxon>
        <taxon>Thermoprotei</taxon>
        <taxon>Desulfurococcales</taxon>
        <taxon>Desulfurococcaceae</taxon>
        <taxon>Ignisphaera</taxon>
    </lineage>
</organism>
<reference evidence="2" key="1">
    <citation type="journal article" date="2020" name="mSystems">
        <title>Genome- and Community-Level Interaction Insights into Carbon Utilization and Element Cycling Functions of Hydrothermarchaeota in Hydrothermal Sediment.</title>
        <authorList>
            <person name="Zhou Z."/>
            <person name="Liu Y."/>
            <person name="Xu W."/>
            <person name="Pan J."/>
            <person name="Luo Z.H."/>
            <person name="Li M."/>
        </authorList>
    </citation>
    <scope>NUCLEOTIDE SEQUENCE [LARGE SCALE GENOMIC DNA]</scope>
    <source>
        <strain evidence="1">SpSt-629</strain>
        <strain evidence="2">SpSt-688</strain>
    </source>
</reference>
<dbReference type="EMBL" id="DTDH01000056">
    <property type="protein sequence ID" value="HGT98183.1"/>
    <property type="molecule type" value="Genomic_DNA"/>
</dbReference>
<proteinExistence type="predicted"/>
<dbReference type="EMBL" id="DTAU01000031">
    <property type="protein sequence ID" value="HFQ78343.1"/>
    <property type="molecule type" value="Genomic_DNA"/>
</dbReference>